<keyword evidence="1" id="KW-1133">Transmembrane helix</keyword>
<feature type="transmembrane region" description="Helical" evidence="1">
    <location>
        <begin position="226"/>
        <end position="245"/>
    </location>
</feature>
<feature type="transmembrane region" description="Helical" evidence="1">
    <location>
        <begin position="154"/>
        <end position="174"/>
    </location>
</feature>
<gene>
    <name evidence="2" type="ORF">BECKTUN1418D_GA0071000_12115</name>
</gene>
<dbReference type="PANTHER" id="PTHR32063:SF33">
    <property type="entry name" value="RND SUPERFAMILY EFFLUX PUMP PERMEASE COMPONENT"/>
    <property type="match status" value="1"/>
</dbReference>
<dbReference type="Gene3D" id="3.30.2090.10">
    <property type="entry name" value="Multidrug efflux transporter AcrB TolC docking domain, DN and DC subdomains"/>
    <property type="match status" value="1"/>
</dbReference>
<feature type="transmembrane region" description="Helical" evidence="1">
    <location>
        <begin position="257"/>
        <end position="283"/>
    </location>
</feature>
<accession>A0A451ABK1</accession>
<dbReference type="GO" id="GO:0005886">
    <property type="term" value="C:plasma membrane"/>
    <property type="evidence" value="ECO:0007669"/>
    <property type="project" value="TreeGrafter"/>
</dbReference>
<organism evidence="2">
    <name type="scientific">Candidatus Kentrum sp. TUN</name>
    <dbReference type="NCBI Taxonomy" id="2126343"/>
    <lineage>
        <taxon>Bacteria</taxon>
        <taxon>Pseudomonadati</taxon>
        <taxon>Pseudomonadota</taxon>
        <taxon>Gammaproteobacteria</taxon>
        <taxon>Candidatus Kentrum</taxon>
    </lineage>
</organism>
<feature type="transmembrane region" description="Helical" evidence="1">
    <location>
        <begin position="180"/>
        <end position="205"/>
    </location>
</feature>
<dbReference type="Pfam" id="PF00873">
    <property type="entry name" value="ACR_tran"/>
    <property type="match status" value="1"/>
</dbReference>
<keyword evidence="1" id="KW-0812">Transmembrane</keyword>
<dbReference type="Gene3D" id="1.20.1640.10">
    <property type="entry name" value="Multidrug efflux transporter AcrB transmembrane domain"/>
    <property type="match status" value="1"/>
</dbReference>
<dbReference type="SUPFAM" id="SSF82714">
    <property type="entry name" value="Multidrug efflux transporter AcrB TolC docking domain, DN and DC subdomains"/>
    <property type="match status" value="1"/>
</dbReference>
<dbReference type="EMBL" id="CAADFX010000211">
    <property type="protein sequence ID" value="VFK63402.1"/>
    <property type="molecule type" value="Genomic_DNA"/>
</dbReference>
<proteinExistence type="predicted"/>
<dbReference type="AlphaFoldDB" id="A0A451ABK1"/>
<evidence type="ECO:0000256" key="1">
    <source>
        <dbReference type="SAM" id="Phobius"/>
    </source>
</evidence>
<feature type="transmembrane region" description="Helical" evidence="1">
    <location>
        <begin position="125"/>
        <end position="147"/>
    </location>
</feature>
<dbReference type="GO" id="GO:0042910">
    <property type="term" value="F:xenobiotic transmembrane transporter activity"/>
    <property type="evidence" value="ECO:0007669"/>
    <property type="project" value="TreeGrafter"/>
</dbReference>
<evidence type="ECO:0000313" key="2">
    <source>
        <dbReference type="EMBL" id="VFK63402.1"/>
    </source>
</evidence>
<dbReference type="InterPro" id="IPR001036">
    <property type="entry name" value="Acrflvin-R"/>
</dbReference>
<reference evidence="2" key="1">
    <citation type="submission" date="2019-02" db="EMBL/GenBank/DDBJ databases">
        <authorList>
            <person name="Gruber-Vodicka R. H."/>
            <person name="Seah K. B. B."/>
        </authorList>
    </citation>
    <scope>NUCLEOTIDE SEQUENCE</scope>
    <source>
        <strain evidence="2">BECK_BY1</strain>
    </source>
</reference>
<protein>
    <submittedName>
        <fullName evidence="2">AcrB/AcrD/AcrF family protein</fullName>
    </submittedName>
</protein>
<name>A0A451ABK1_9GAMM</name>
<sequence length="305" mass="33919">MRQAFFGAEAQRIQRGRDDIRVMVRYPLEERRTLIDLSQMKIRTPSGVEVPFTAVAELSVGSGFSTIRRIDRHRAVNVTADIDKGKTDVNRILRDMAPFLADLQKRWPGVRHGLEGEVREQRESFASLIIGVGFIFFVIYALLAIPLRSYVQPLIIMGIVPFSTVGALLGHMIMGLDLSMMSVMGILGLSGVVVNDSLILVDYVNRRRREGLTVAEAVRVAGMARFRPILLTSVTTFVGLMPLIFEKSIQAQYLIPMAVSLGFGILFATLLTLFLIPIAYTLLDDLGSGFRSRSESSVSDIDQLR</sequence>
<dbReference type="SUPFAM" id="SSF82866">
    <property type="entry name" value="Multidrug efflux transporter AcrB transmembrane domain"/>
    <property type="match status" value="1"/>
</dbReference>
<dbReference type="PANTHER" id="PTHR32063">
    <property type="match status" value="1"/>
</dbReference>
<dbReference type="Gene3D" id="3.30.70.1440">
    <property type="entry name" value="Multidrug efflux transporter AcrB pore domain"/>
    <property type="match status" value="1"/>
</dbReference>
<keyword evidence="1" id="KW-0472">Membrane</keyword>
<dbReference type="InterPro" id="IPR027463">
    <property type="entry name" value="AcrB_DN_DC_subdom"/>
</dbReference>